<proteinExistence type="predicted"/>
<reference evidence="2 3" key="1">
    <citation type="journal article" date="2020" name="Phytopathology">
        <title>Genome Sequence Resources of Colletotrichum truncatum, C. plurivorum, C. musicola, and C. sojae: Four Species Pathogenic to Soybean (Glycine max).</title>
        <authorList>
            <person name="Rogerio F."/>
            <person name="Boufleur T.R."/>
            <person name="Ciampi-Guillardi M."/>
            <person name="Sukno S.A."/>
            <person name="Thon M.R."/>
            <person name="Massola Junior N.S."/>
            <person name="Baroncelli R."/>
        </authorList>
    </citation>
    <scope>NUCLEOTIDE SEQUENCE [LARGE SCALE GENOMIC DNA]</scope>
    <source>
        <strain evidence="2 3">LFN0009</strain>
    </source>
</reference>
<accession>A0A8H6MML8</accession>
<feature type="region of interest" description="Disordered" evidence="1">
    <location>
        <begin position="19"/>
        <end position="112"/>
    </location>
</feature>
<gene>
    <name evidence="2" type="ORF">CSOJ01_12279</name>
</gene>
<feature type="compositionally biased region" description="Basic residues" evidence="1">
    <location>
        <begin position="87"/>
        <end position="102"/>
    </location>
</feature>
<organism evidence="2 3">
    <name type="scientific">Colletotrichum sojae</name>
    <dbReference type="NCBI Taxonomy" id="2175907"/>
    <lineage>
        <taxon>Eukaryota</taxon>
        <taxon>Fungi</taxon>
        <taxon>Dikarya</taxon>
        <taxon>Ascomycota</taxon>
        <taxon>Pezizomycotina</taxon>
        <taxon>Sordariomycetes</taxon>
        <taxon>Hypocreomycetidae</taxon>
        <taxon>Glomerellales</taxon>
        <taxon>Glomerellaceae</taxon>
        <taxon>Colletotrichum</taxon>
        <taxon>Colletotrichum orchidearum species complex</taxon>
    </lineage>
</organism>
<evidence type="ECO:0000256" key="1">
    <source>
        <dbReference type="SAM" id="MobiDB-lite"/>
    </source>
</evidence>
<dbReference type="Proteomes" id="UP000652219">
    <property type="component" value="Unassembled WGS sequence"/>
</dbReference>
<feature type="compositionally biased region" description="Low complexity" evidence="1">
    <location>
        <begin position="54"/>
        <end position="68"/>
    </location>
</feature>
<comment type="caution">
    <text evidence="2">The sequence shown here is derived from an EMBL/GenBank/DDBJ whole genome shotgun (WGS) entry which is preliminary data.</text>
</comment>
<keyword evidence="3" id="KW-1185">Reference proteome</keyword>
<dbReference type="EMBL" id="WIGN01000309">
    <property type="protein sequence ID" value="KAF6800252.1"/>
    <property type="molecule type" value="Genomic_DNA"/>
</dbReference>
<sequence length="112" mass="12193">MNAKPLRVVRKISVDIRHRSSYDRATSPASCSLALPPQPRQSSNDKRTHVFTASSSSSPRPLITSGSSKQTAVAVSTAKGSSQWYRANKRRPLALAQHKHSCTKSPGEVQSH</sequence>
<name>A0A8H6MML8_9PEZI</name>
<evidence type="ECO:0000313" key="2">
    <source>
        <dbReference type="EMBL" id="KAF6800252.1"/>
    </source>
</evidence>
<evidence type="ECO:0000313" key="3">
    <source>
        <dbReference type="Proteomes" id="UP000652219"/>
    </source>
</evidence>
<protein>
    <submittedName>
        <fullName evidence="2">Uncharacterized protein</fullName>
    </submittedName>
</protein>
<feature type="compositionally biased region" description="Polar residues" evidence="1">
    <location>
        <begin position="69"/>
        <end position="85"/>
    </location>
</feature>
<dbReference type="AlphaFoldDB" id="A0A8H6MML8"/>